<dbReference type="SUPFAM" id="SSF143081">
    <property type="entry name" value="BB1717-like"/>
    <property type="match status" value="1"/>
</dbReference>
<reference evidence="10" key="1">
    <citation type="submission" date="2016-10" db="EMBL/GenBank/DDBJ databases">
        <authorList>
            <person name="Varghese N."/>
            <person name="Submissions S."/>
        </authorList>
    </citation>
    <scope>NUCLEOTIDE SEQUENCE [LARGE SCALE GENOMIC DNA]</scope>
    <source>
        <strain evidence="10">DSM 100420</strain>
    </source>
</reference>
<dbReference type="GO" id="GO:0016829">
    <property type="term" value="F:lyase activity"/>
    <property type="evidence" value="ECO:0007669"/>
    <property type="project" value="UniProtKB-KW"/>
</dbReference>
<keyword evidence="10" id="KW-1185">Reference proteome</keyword>
<dbReference type="STRING" id="1244108.SAMN05444004_10493"/>
<evidence type="ECO:0000256" key="6">
    <source>
        <dbReference type="ARBA" id="ARBA00023125"/>
    </source>
</evidence>
<dbReference type="PANTHER" id="PTHR13604:SF0">
    <property type="entry name" value="ABASIC SITE PROCESSING PROTEIN HMCES"/>
    <property type="match status" value="1"/>
</dbReference>
<evidence type="ECO:0000256" key="1">
    <source>
        <dbReference type="ARBA" id="ARBA00008136"/>
    </source>
</evidence>
<dbReference type="GO" id="GO:0106300">
    <property type="term" value="P:protein-DNA covalent cross-linking repair"/>
    <property type="evidence" value="ECO:0007669"/>
    <property type="project" value="InterPro"/>
</dbReference>
<keyword evidence="5" id="KW-0190">Covalent protein-DNA linkage</keyword>
<accession>A0A1H3NSL4</accession>
<keyword evidence="6" id="KW-0238">DNA-binding</keyword>
<dbReference type="OrthoDB" id="9782620at2"/>
<keyword evidence="7" id="KW-0456">Lyase</keyword>
<dbReference type="GO" id="GO:0003697">
    <property type="term" value="F:single-stranded DNA binding"/>
    <property type="evidence" value="ECO:0007669"/>
    <property type="project" value="InterPro"/>
</dbReference>
<sequence length="223" mass="24764">MCGRYALTLPHEAMTQLFGATPSNDLPEGPRWNICPTTQIPVVTAGGDMRRLVSMRWGFLPHWYETPTSGPLLINARAETIAEKPAFRDACRHRRCLIPATGFYEWTKTADGARLPWYFHDPSDAPLVFAGIWQDWGPEAISTCAIVSCAAGPTMAEVHHREPATLAPNDWALWLGEEGKGAAPLMQAAPEDRIVRHRVSRVVNSNRTEGPELIEPLIDEEDV</sequence>
<gene>
    <name evidence="9" type="ORF">SAMN05444004_10493</name>
</gene>
<dbReference type="EMBL" id="FNPX01000004">
    <property type="protein sequence ID" value="SDY91824.1"/>
    <property type="molecule type" value="Genomic_DNA"/>
</dbReference>
<keyword evidence="3" id="KW-0227">DNA damage</keyword>
<organism evidence="9 10">
    <name type="scientific">Jannaschia faecimaris</name>
    <dbReference type="NCBI Taxonomy" id="1244108"/>
    <lineage>
        <taxon>Bacteria</taxon>
        <taxon>Pseudomonadati</taxon>
        <taxon>Pseudomonadota</taxon>
        <taxon>Alphaproteobacteria</taxon>
        <taxon>Rhodobacterales</taxon>
        <taxon>Roseobacteraceae</taxon>
        <taxon>Jannaschia</taxon>
    </lineage>
</organism>
<dbReference type="InterPro" id="IPR036590">
    <property type="entry name" value="SRAP-like"/>
</dbReference>
<dbReference type="Pfam" id="PF02586">
    <property type="entry name" value="SRAP"/>
    <property type="match status" value="1"/>
</dbReference>
<evidence type="ECO:0000256" key="2">
    <source>
        <dbReference type="ARBA" id="ARBA00022670"/>
    </source>
</evidence>
<dbReference type="RefSeq" id="WP_092644028.1">
    <property type="nucleotide sequence ID" value="NZ_FNPX01000004.1"/>
</dbReference>
<evidence type="ECO:0000256" key="5">
    <source>
        <dbReference type="ARBA" id="ARBA00023124"/>
    </source>
</evidence>
<keyword evidence="2 8" id="KW-0645">Protease</keyword>
<dbReference type="AlphaFoldDB" id="A0A1H3NSL4"/>
<dbReference type="InterPro" id="IPR003738">
    <property type="entry name" value="SRAP"/>
</dbReference>
<evidence type="ECO:0000256" key="3">
    <source>
        <dbReference type="ARBA" id="ARBA00022763"/>
    </source>
</evidence>
<protein>
    <recommendedName>
        <fullName evidence="8">Abasic site processing protein</fullName>
        <ecNumber evidence="8">3.4.-.-</ecNumber>
    </recommendedName>
</protein>
<dbReference type="Gene3D" id="3.90.1680.10">
    <property type="entry name" value="SOS response associated peptidase-like"/>
    <property type="match status" value="1"/>
</dbReference>
<name>A0A1H3NSL4_9RHOB</name>
<dbReference type="GO" id="GO:0006508">
    <property type="term" value="P:proteolysis"/>
    <property type="evidence" value="ECO:0007669"/>
    <property type="project" value="UniProtKB-KW"/>
</dbReference>
<dbReference type="GO" id="GO:0008233">
    <property type="term" value="F:peptidase activity"/>
    <property type="evidence" value="ECO:0007669"/>
    <property type="project" value="UniProtKB-KW"/>
</dbReference>
<dbReference type="PANTHER" id="PTHR13604">
    <property type="entry name" value="DC12-RELATED"/>
    <property type="match status" value="1"/>
</dbReference>
<keyword evidence="4 8" id="KW-0378">Hydrolase</keyword>
<proteinExistence type="inferred from homology"/>
<dbReference type="Proteomes" id="UP000198914">
    <property type="component" value="Unassembled WGS sequence"/>
</dbReference>
<evidence type="ECO:0000313" key="10">
    <source>
        <dbReference type="Proteomes" id="UP000198914"/>
    </source>
</evidence>
<dbReference type="EC" id="3.4.-.-" evidence="8"/>
<evidence type="ECO:0000256" key="8">
    <source>
        <dbReference type="RuleBase" id="RU364100"/>
    </source>
</evidence>
<evidence type="ECO:0000256" key="7">
    <source>
        <dbReference type="ARBA" id="ARBA00023239"/>
    </source>
</evidence>
<comment type="similarity">
    <text evidence="1 8">Belongs to the SOS response-associated peptidase family.</text>
</comment>
<evidence type="ECO:0000256" key="4">
    <source>
        <dbReference type="ARBA" id="ARBA00022801"/>
    </source>
</evidence>
<evidence type="ECO:0000313" key="9">
    <source>
        <dbReference type="EMBL" id="SDY91824.1"/>
    </source>
</evidence>